<evidence type="ECO:0000313" key="2">
    <source>
        <dbReference type="Proteomes" id="UP000000763"/>
    </source>
</evidence>
<name>Q6ZK53_ORYSJ</name>
<accession>Q6ZK53</accession>
<reference evidence="2" key="1">
    <citation type="journal article" date="2005" name="Nature">
        <title>The map-based sequence of the rice genome.</title>
        <authorList>
            <consortium name="International rice genome sequencing project (IRGSP)"/>
            <person name="Matsumoto T."/>
            <person name="Wu J."/>
            <person name="Kanamori H."/>
            <person name="Katayose Y."/>
            <person name="Fujisawa M."/>
            <person name="Namiki N."/>
            <person name="Mizuno H."/>
            <person name="Yamamoto K."/>
            <person name="Antonio B.A."/>
            <person name="Baba T."/>
            <person name="Sakata K."/>
            <person name="Nagamura Y."/>
            <person name="Aoki H."/>
            <person name="Arikawa K."/>
            <person name="Arita K."/>
            <person name="Bito T."/>
            <person name="Chiden Y."/>
            <person name="Fujitsuka N."/>
            <person name="Fukunaka R."/>
            <person name="Hamada M."/>
            <person name="Harada C."/>
            <person name="Hayashi A."/>
            <person name="Hijishita S."/>
            <person name="Honda M."/>
            <person name="Hosokawa S."/>
            <person name="Ichikawa Y."/>
            <person name="Idonuma A."/>
            <person name="Iijima M."/>
            <person name="Ikeda M."/>
            <person name="Ikeno M."/>
            <person name="Ito K."/>
            <person name="Ito S."/>
            <person name="Ito T."/>
            <person name="Ito Y."/>
            <person name="Ito Y."/>
            <person name="Iwabuchi A."/>
            <person name="Kamiya K."/>
            <person name="Karasawa W."/>
            <person name="Kurita K."/>
            <person name="Katagiri S."/>
            <person name="Kikuta A."/>
            <person name="Kobayashi H."/>
            <person name="Kobayashi N."/>
            <person name="Machita K."/>
            <person name="Maehara T."/>
            <person name="Masukawa M."/>
            <person name="Mizubayashi T."/>
            <person name="Mukai Y."/>
            <person name="Nagasaki H."/>
            <person name="Nagata Y."/>
            <person name="Naito S."/>
            <person name="Nakashima M."/>
            <person name="Nakama Y."/>
            <person name="Nakamichi Y."/>
            <person name="Nakamura M."/>
            <person name="Meguro A."/>
            <person name="Negishi M."/>
            <person name="Ohta I."/>
            <person name="Ohta T."/>
            <person name="Okamoto M."/>
            <person name="Ono N."/>
            <person name="Saji S."/>
            <person name="Sakaguchi M."/>
            <person name="Sakai K."/>
            <person name="Shibata M."/>
            <person name="Shimokawa T."/>
            <person name="Song J."/>
            <person name="Takazaki Y."/>
            <person name="Terasawa K."/>
            <person name="Tsugane M."/>
            <person name="Tsuji K."/>
            <person name="Ueda S."/>
            <person name="Waki K."/>
            <person name="Yamagata H."/>
            <person name="Yamamoto M."/>
            <person name="Yamamoto S."/>
            <person name="Yamane H."/>
            <person name="Yoshiki S."/>
            <person name="Yoshihara R."/>
            <person name="Yukawa K."/>
            <person name="Zhong H."/>
            <person name="Yano M."/>
            <person name="Yuan Q."/>
            <person name="Ouyang S."/>
            <person name="Liu J."/>
            <person name="Jones K.M."/>
            <person name="Gansberger K."/>
            <person name="Moffat K."/>
            <person name="Hill J."/>
            <person name="Bera J."/>
            <person name="Fadrosh D."/>
            <person name="Jin S."/>
            <person name="Johri S."/>
            <person name="Kim M."/>
            <person name="Overton L."/>
            <person name="Reardon M."/>
            <person name="Tsitrin T."/>
            <person name="Vuong H."/>
            <person name="Weaver B."/>
            <person name="Ciecko A."/>
            <person name="Tallon L."/>
            <person name="Jackson J."/>
            <person name="Pai G."/>
            <person name="Aken S.V."/>
            <person name="Utterback T."/>
            <person name="Reidmuller S."/>
            <person name="Feldblyum T."/>
            <person name="Hsiao J."/>
            <person name="Zismann V."/>
            <person name="Iobst S."/>
            <person name="de Vazeille A.R."/>
            <person name="Buell C.R."/>
            <person name="Ying K."/>
            <person name="Li Y."/>
            <person name="Lu T."/>
            <person name="Huang Y."/>
            <person name="Zhao Q."/>
            <person name="Feng Q."/>
            <person name="Zhang L."/>
            <person name="Zhu J."/>
            <person name="Weng Q."/>
            <person name="Mu J."/>
            <person name="Lu Y."/>
            <person name="Fan D."/>
            <person name="Liu Y."/>
            <person name="Guan J."/>
            <person name="Zhang Y."/>
            <person name="Yu S."/>
            <person name="Liu X."/>
            <person name="Zhang Y."/>
            <person name="Hong G."/>
            <person name="Han B."/>
            <person name="Choisne N."/>
            <person name="Demange N."/>
            <person name="Orjeda G."/>
            <person name="Samain S."/>
            <person name="Cattolico L."/>
            <person name="Pelletier E."/>
            <person name="Couloux A."/>
            <person name="Segurens B."/>
            <person name="Wincker P."/>
            <person name="D'Hont A."/>
            <person name="Scarpelli C."/>
            <person name="Weissenbach J."/>
            <person name="Salanoubat M."/>
            <person name="Quetier F."/>
            <person name="Yu Y."/>
            <person name="Kim H.R."/>
            <person name="Rambo T."/>
            <person name="Currie J."/>
            <person name="Collura K."/>
            <person name="Luo M."/>
            <person name="Yang T."/>
            <person name="Ammiraju J.S.S."/>
            <person name="Engler F."/>
            <person name="Soderlund C."/>
            <person name="Wing R.A."/>
            <person name="Palmer L.E."/>
            <person name="de la Bastide M."/>
            <person name="Spiegel L."/>
            <person name="Nascimento L."/>
            <person name="Zutavern T."/>
            <person name="O'Shaughnessy A."/>
            <person name="Dike S."/>
            <person name="Dedhia N."/>
            <person name="Preston R."/>
            <person name="Balija V."/>
            <person name="McCombie W.R."/>
            <person name="Chow T."/>
            <person name="Chen H."/>
            <person name="Chung M."/>
            <person name="Chen C."/>
            <person name="Shaw J."/>
            <person name="Wu H."/>
            <person name="Hsiao K."/>
            <person name="Chao Y."/>
            <person name="Chu M."/>
            <person name="Cheng C."/>
            <person name="Hour A."/>
            <person name="Lee P."/>
            <person name="Lin S."/>
            <person name="Lin Y."/>
            <person name="Liou J."/>
            <person name="Liu S."/>
            <person name="Hsing Y."/>
            <person name="Raghuvanshi S."/>
            <person name="Mohanty A."/>
            <person name="Bharti A.K."/>
            <person name="Gaur A."/>
            <person name="Gupta V."/>
            <person name="Kumar D."/>
            <person name="Ravi V."/>
            <person name="Vij S."/>
            <person name="Kapur A."/>
            <person name="Khurana P."/>
            <person name="Khurana P."/>
            <person name="Khurana J.P."/>
            <person name="Tyagi A.K."/>
            <person name="Gaikwad K."/>
            <person name="Singh A."/>
            <person name="Dalal V."/>
            <person name="Srivastava S."/>
            <person name="Dixit A."/>
            <person name="Pal A.K."/>
            <person name="Ghazi I.A."/>
            <person name="Yadav M."/>
            <person name="Pandit A."/>
            <person name="Bhargava A."/>
            <person name="Sureshbabu K."/>
            <person name="Batra K."/>
            <person name="Sharma T.R."/>
            <person name="Mohapatra T."/>
            <person name="Singh N.K."/>
            <person name="Messing J."/>
            <person name="Nelson A.B."/>
            <person name="Fuks G."/>
            <person name="Kavchok S."/>
            <person name="Keizer G."/>
            <person name="Linton E."/>
            <person name="Llaca V."/>
            <person name="Song R."/>
            <person name="Tanyolac B."/>
            <person name="Young S."/>
            <person name="Ho-Il K."/>
            <person name="Hahn J.H."/>
            <person name="Sangsakoo G."/>
            <person name="Vanavichit A."/>
            <person name="de Mattos Luiz.A.T."/>
            <person name="Zimmer P.D."/>
            <person name="Malone G."/>
            <person name="Dellagostin O."/>
            <person name="de Oliveira A.C."/>
            <person name="Bevan M."/>
            <person name="Bancroft I."/>
            <person name="Minx P."/>
            <person name="Cordum H."/>
            <person name="Wilson R."/>
            <person name="Cheng Z."/>
            <person name="Jin W."/>
            <person name="Jiang J."/>
            <person name="Leong S.A."/>
            <person name="Iwama H."/>
            <person name="Gojobori T."/>
            <person name="Itoh T."/>
            <person name="Niimura Y."/>
            <person name="Fujii Y."/>
            <person name="Habara T."/>
            <person name="Sakai H."/>
            <person name="Sato Y."/>
            <person name="Wilson G."/>
            <person name="Kumar K."/>
            <person name="McCouch S."/>
            <person name="Juretic N."/>
            <person name="Hoen D."/>
            <person name="Wright S."/>
            <person name="Bruskiewich R."/>
            <person name="Bureau T."/>
            <person name="Miyao A."/>
            <person name="Hirochika H."/>
            <person name="Nishikawa T."/>
            <person name="Kadowaki K."/>
            <person name="Sugiura M."/>
            <person name="Burr B."/>
            <person name="Sasaki T."/>
        </authorList>
    </citation>
    <scope>NUCLEOTIDE SEQUENCE [LARGE SCALE GENOMIC DNA]</scope>
    <source>
        <strain evidence="2">cv. Nipponbare</strain>
    </source>
</reference>
<organism evidence="1 2">
    <name type="scientific">Oryza sativa subsp. japonica</name>
    <name type="common">Rice</name>
    <dbReference type="NCBI Taxonomy" id="39947"/>
    <lineage>
        <taxon>Eukaryota</taxon>
        <taxon>Viridiplantae</taxon>
        <taxon>Streptophyta</taxon>
        <taxon>Embryophyta</taxon>
        <taxon>Tracheophyta</taxon>
        <taxon>Spermatophyta</taxon>
        <taxon>Magnoliopsida</taxon>
        <taxon>Liliopsida</taxon>
        <taxon>Poales</taxon>
        <taxon>Poaceae</taxon>
        <taxon>BOP clade</taxon>
        <taxon>Oryzoideae</taxon>
        <taxon>Oryzeae</taxon>
        <taxon>Oryzinae</taxon>
        <taxon>Oryza</taxon>
        <taxon>Oryza sativa</taxon>
    </lineage>
</organism>
<evidence type="ECO:0000313" key="1">
    <source>
        <dbReference type="EMBL" id="BAD08857.1"/>
    </source>
</evidence>
<gene>
    <name evidence="1" type="primary">OJ1163_G08.23</name>
</gene>
<protein>
    <submittedName>
        <fullName evidence="1">Uncharacterized protein</fullName>
    </submittedName>
</protein>
<sequence length="124" mass="13731">MPVGHGYTRRVSIGLTYHASPRRWSPLVRSRIAGHRHQPSPLPSSCPSRPSLVCRRPRACYRPCSYATSRRPRSCTAAAPLATACAAALVRRYVASSRHAANHRCTARRAASHLLSRALPPRRE</sequence>
<dbReference type="EMBL" id="AP003886">
    <property type="protein sequence ID" value="BAD08857.1"/>
    <property type="molecule type" value="Genomic_DNA"/>
</dbReference>
<proteinExistence type="predicted"/>
<dbReference type="Proteomes" id="UP000000763">
    <property type="component" value="Chromosome 8"/>
</dbReference>
<dbReference type="AlphaFoldDB" id="Q6ZK53"/>
<reference evidence="2" key="2">
    <citation type="journal article" date="2008" name="Nucleic Acids Res.">
        <title>The rice annotation project database (RAP-DB): 2008 update.</title>
        <authorList>
            <consortium name="The rice annotation project (RAP)"/>
        </authorList>
    </citation>
    <scope>GENOME REANNOTATION</scope>
    <source>
        <strain evidence="2">cv. Nipponbare</strain>
    </source>
</reference>